<dbReference type="Proteomes" id="UP001551176">
    <property type="component" value="Unassembled WGS sequence"/>
</dbReference>
<sequence length="163" mass="17705">MTSRQDDELMVSAVGTRRRLQALAVAGWPLARIARETGETPGALALALTPTAATVTVGTARAVAAFYTRYQLASPGLHGVSHVHARQAREKATRAGWAPHGVWDDDTIDDPAARPEWTGHCGTTRGADLHERHNIPLCPPCKAALHRRQLRNAARERRALTRA</sequence>
<comment type="caution">
    <text evidence="1">The sequence shown here is derived from an EMBL/GenBank/DDBJ whole genome shotgun (WGS) entry which is preliminary data.</text>
</comment>
<name>A0ABV3C120_9ACTN</name>
<protein>
    <submittedName>
        <fullName evidence="1">Uncharacterized protein</fullName>
    </submittedName>
</protein>
<proteinExistence type="predicted"/>
<dbReference type="RefSeq" id="WP_359358766.1">
    <property type="nucleotide sequence ID" value="NZ_JBEYXV010000037.1"/>
</dbReference>
<keyword evidence="2" id="KW-1185">Reference proteome</keyword>
<evidence type="ECO:0000313" key="2">
    <source>
        <dbReference type="Proteomes" id="UP001551176"/>
    </source>
</evidence>
<reference evidence="1 2" key="1">
    <citation type="submission" date="2024-06" db="EMBL/GenBank/DDBJ databases">
        <title>The Natural Products Discovery Center: Release of the First 8490 Sequenced Strains for Exploring Actinobacteria Biosynthetic Diversity.</title>
        <authorList>
            <person name="Kalkreuter E."/>
            <person name="Kautsar S.A."/>
            <person name="Yang D."/>
            <person name="Bader C.D."/>
            <person name="Teijaro C.N."/>
            <person name="Fluegel L."/>
            <person name="Davis C.M."/>
            <person name="Simpson J.R."/>
            <person name="Lauterbach L."/>
            <person name="Steele A.D."/>
            <person name="Gui C."/>
            <person name="Meng S."/>
            <person name="Li G."/>
            <person name="Viehrig K."/>
            <person name="Ye F."/>
            <person name="Su P."/>
            <person name="Kiefer A.F."/>
            <person name="Nichols A."/>
            <person name="Cepeda A.J."/>
            <person name="Yan W."/>
            <person name="Fan B."/>
            <person name="Jiang Y."/>
            <person name="Adhikari A."/>
            <person name="Zheng C.-J."/>
            <person name="Schuster L."/>
            <person name="Cowan T.M."/>
            <person name="Smanski M.J."/>
            <person name="Chevrette M.G."/>
            <person name="De Carvalho L.P.S."/>
            <person name="Shen B."/>
        </authorList>
    </citation>
    <scope>NUCLEOTIDE SEQUENCE [LARGE SCALE GENOMIC DNA]</scope>
    <source>
        <strain evidence="1 2">NPDC046838</strain>
    </source>
</reference>
<organism evidence="1 2">
    <name type="scientific">Streptomyces atriruber</name>
    <dbReference type="NCBI Taxonomy" id="545121"/>
    <lineage>
        <taxon>Bacteria</taxon>
        <taxon>Bacillati</taxon>
        <taxon>Actinomycetota</taxon>
        <taxon>Actinomycetes</taxon>
        <taxon>Kitasatosporales</taxon>
        <taxon>Streptomycetaceae</taxon>
        <taxon>Streptomyces</taxon>
    </lineage>
</organism>
<evidence type="ECO:0000313" key="1">
    <source>
        <dbReference type="EMBL" id="MEU6826953.1"/>
    </source>
</evidence>
<dbReference type="EMBL" id="JBEYXV010000037">
    <property type="protein sequence ID" value="MEU6826953.1"/>
    <property type="molecule type" value="Genomic_DNA"/>
</dbReference>
<accession>A0ABV3C120</accession>
<gene>
    <name evidence="1" type="ORF">ABZ921_40640</name>
</gene>